<reference evidence="3" key="2">
    <citation type="submission" date="2015-01" db="EMBL/GenBank/DDBJ databases">
        <title>Evolutionary Origins and Diversification of the Mycorrhizal Mutualists.</title>
        <authorList>
            <consortium name="DOE Joint Genome Institute"/>
            <consortium name="Mycorrhizal Genomics Consortium"/>
            <person name="Kohler A."/>
            <person name="Kuo A."/>
            <person name="Nagy L.G."/>
            <person name="Floudas D."/>
            <person name="Copeland A."/>
            <person name="Barry K.W."/>
            <person name="Cichocki N."/>
            <person name="Veneault-Fourrey C."/>
            <person name="LaButti K."/>
            <person name="Lindquist E.A."/>
            <person name="Lipzen A."/>
            <person name="Lundell T."/>
            <person name="Morin E."/>
            <person name="Murat C."/>
            <person name="Riley R."/>
            <person name="Ohm R."/>
            <person name="Sun H."/>
            <person name="Tunlid A."/>
            <person name="Henrissat B."/>
            <person name="Grigoriev I.V."/>
            <person name="Hibbett D.S."/>
            <person name="Martin F."/>
        </authorList>
    </citation>
    <scope>NUCLEOTIDE SEQUENCE [LARGE SCALE GENOMIC DNA]</scope>
    <source>
        <strain evidence="3">Marx 270</strain>
    </source>
</reference>
<proteinExistence type="predicted"/>
<dbReference type="Proteomes" id="UP000054217">
    <property type="component" value="Unassembled WGS sequence"/>
</dbReference>
<protein>
    <submittedName>
        <fullName evidence="2">Uncharacterized protein</fullName>
    </submittedName>
</protein>
<dbReference type="HOGENOM" id="CLU_2543461_0_0_1"/>
<accession>A0A0C3NLW5</accession>
<feature type="transmembrane region" description="Helical" evidence="1">
    <location>
        <begin position="32"/>
        <end position="55"/>
    </location>
</feature>
<sequence>MSQSEVYNGADWGPGLAGKYRYSTQPSLTVSFTGFAVGLALYGVSVFQCLFYIVAFPKDKRTIKSAVFLVLYVVSFTRLVPAT</sequence>
<dbReference type="EMBL" id="KN832043">
    <property type="protein sequence ID" value="KIN96620.1"/>
    <property type="molecule type" value="Genomic_DNA"/>
</dbReference>
<dbReference type="OrthoDB" id="2679808at2759"/>
<dbReference type="AlphaFoldDB" id="A0A0C3NLW5"/>
<keyword evidence="1" id="KW-0472">Membrane</keyword>
<evidence type="ECO:0000313" key="2">
    <source>
        <dbReference type="EMBL" id="KIN96620.1"/>
    </source>
</evidence>
<reference evidence="2 3" key="1">
    <citation type="submission" date="2014-04" db="EMBL/GenBank/DDBJ databases">
        <authorList>
            <consortium name="DOE Joint Genome Institute"/>
            <person name="Kuo A."/>
            <person name="Kohler A."/>
            <person name="Costa M.D."/>
            <person name="Nagy L.G."/>
            <person name="Floudas D."/>
            <person name="Copeland A."/>
            <person name="Barry K.W."/>
            <person name="Cichocki N."/>
            <person name="Veneault-Fourrey C."/>
            <person name="LaButti K."/>
            <person name="Lindquist E.A."/>
            <person name="Lipzen A."/>
            <person name="Lundell T."/>
            <person name="Morin E."/>
            <person name="Murat C."/>
            <person name="Sun H."/>
            <person name="Tunlid A."/>
            <person name="Henrissat B."/>
            <person name="Grigoriev I.V."/>
            <person name="Hibbett D.S."/>
            <person name="Martin F."/>
            <person name="Nordberg H.P."/>
            <person name="Cantor M.N."/>
            <person name="Hua S.X."/>
        </authorList>
    </citation>
    <scope>NUCLEOTIDE SEQUENCE [LARGE SCALE GENOMIC DNA]</scope>
    <source>
        <strain evidence="2 3">Marx 270</strain>
    </source>
</reference>
<feature type="transmembrane region" description="Helical" evidence="1">
    <location>
        <begin position="62"/>
        <end position="80"/>
    </location>
</feature>
<keyword evidence="1" id="KW-1133">Transmembrane helix</keyword>
<name>A0A0C3NLW5_PISTI</name>
<organism evidence="2 3">
    <name type="scientific">Pisolithus tinctorius Marx 270</name>
    <dbReference type="NCBI Taxonomy" id="870435"/>
    <lineage>
        <taxon>Eukaryota</taxon>
        <taxon>Fungi</taxon>
        <taxon>Dikarya</taxon>
        <taxon>Basidiomycota</taxon>
        <taxon>Agaricomycotina</taxon>
        <taxon>Agaricomycetes</taxon>
        <taxon>Agaricomycetidae</taxon>
        <taxon>Boletales</taxon>
        <taxon>Sclerodermatineae</taxon>
        <taxon>Pisolithaceae</taxon>
        <taxon>Pisolithus</taxon>
    </lineage>
</organism>
<keyword evidence="1" id="KW-0812">Transmembrane</keyword>
<evidence type="ECO:0000256" key="1">
    <source>
        <dbReference type="SAM" id="Phobius"/>
    </source>
</evidence>
<evidence type="ECO:0000313" key="3">
    <source>
        <dbReference type="Proteomes" id="UP000054217"/>
    </source>
</evidence>
<gene>
    <name evidence="2" type="ORF">M404DRAFT_33092</name>
</gene>
<dbReference type="InParanoid" id="A0A0C3NLW5"/>
<keyword evidence="3" id="KW-1185">Reference proteome</keyword>